<evidence type="ECO:0000313" key="2">
    <source>
        <dbReference type="EMBL" id="KIP05308.1"/>
    </source>
</evidence>
<dbReference type="Proteomes" id="UP000053257">
    <property type="component" value="Unassembled WGS sequence"/>
</dbReference>
<dbReference type="HOGENOM" id="CLU_1489516_0_0_1"/>
<name>A0A0C3PHG4_PHLG1</name>
<evidence type="ECO:0000313" key="3">
    <source>
        <dbReference type="Proteomes" id="UP000053257"/>
    </source>
</evidence>
<sequence>MRANASRGHIFGAMPPPPFKAVLRSDRRVIAYIRGCFYLEVERWTPTVSAEPPCTQAGRGHPALAEQKQPRALAELGVRRDHIAGQLESLILTAQALEATADAAEARYKEVVAVNAKLATTSDQLRYSLHQANVRIRNLERALQAKDEELEQARRGNAVRAPDPAAYARVYDLRGRPMFLP</sequence>
<keyword evidence="1" id="KW-0175">Coiled coil</keyword>
<dbReference type="EMBL" id="KN840547">
    <property type="protein sequence ID" value="KIP05308.1"/>
    <property type="molecule type" value="Genomic_DNA"/>
</dbReference>
<gene>
    <name evidence="2" type="ORF">PHLGIDRAFT_25163</name>
</gene>
<protein>
    <submittedName>
        <fullName evidence="2">Uncharacterized protein</fullName>
    </submittedName>
</protein>
<feature type="coiled-coil region" evidence="1">
    <location>
        <begin position="87"/>
        <end position="156"/>
    </location>
</feature>
<reference evidence="2 3" key="1">
    <citation type="journal article" date="2014" name="PLoS Genet.">
        <title>Analysis of the Phlebiopsis gigantea genome, transcriptome and secretome provides insight into its pioneer colonization strategies of wood.</title>
        <authorList>
            <person name="Hori C."/>
            <person name="Ishida T."/>
            <person name="Igarashi K."/>
            <person name="Samejima M."/>
            <person name="Suzuki H."/>
            <person name="Master E."/>
            <person name="Ferreira P."/>
            <person name="Ruiz-Duenas F.J."/>
            <person name="Held B."/>
            <person name="Canessa P."/>
            <person name="Larrondo L.F."/>
            <person name="Schmoll M."/>
            <person name="Druzhinina I.S."/>
            <person name="Kubicek C.P."/>
            <person name="Gaskell J.A."/>
            <person name="Kersten P."/>
            <person name="St John F."/>
            <person name="Glasner J."/>
            <person name="Sabat G."/>
            <person name="Splinter BonDurant S."/>
            <person name="Syed K."/>
            <person name="Yadav J."/>
            <person name="Mgbeahuruike A.C."/>
            <person name="Kovalchuk A."/>
            <person name="Asiegbu F.O."/>
            <person name="Lackner G."/>
            <person name="Hoffmeister D."/>
            <person name="Rencoret J."/>
            <person name="Gutierrez A."/>
            <person name="Sun H."/>
            <person name="Lindquist E."/>
            <person name="Barry K."/>
            <person name="Riley R."/>
            <person name="Grigoriev I.V."/>
            <person name="Henrissat B."/>
            <person name="Kues U."/>
            <person name="Berka R.M."/>
            <person name="Martinez A.T."/>
            <person name="Covert S.F."/>
            <person name="Blanchette R.A."/>
            <person name="Cullen D."/>
        </authorList>
    </citation>
    <scope>NUCLEOTIDE SEQUENCE [LARGE SCALE GENOMIC DNA]</scope>
    <source>
        <strain evidence="2 3">11061_1 CR5-6</strain>
    </source>
</reference>
<keyword evidence="3" id="KW-1185">Reference proteome</keyword>
<evidence type="ECO:0000256" key="1">
    <source>
        <dbReference type="SAM" id="Coils"/>
    </source>
</evidence>
<accession>A0A0C3PHG4</accession>
<dbReference type="AlphaFoldDB" id="A0A0C3PHG4"/>
<organism evidence="2 3">
    <name type="scientific">Phlebiopsis gigantea (strain 11061_1 CR5-6)</name>
    <name type="common">White-rot fungus</name>
    <name type="synonym">Peniophora gigantea</name>
    <dbReference type="NCBI Taxonomy" id="745531"/>
    <lineage>
        <taxon>Eukaryota</taxon>
        <taxon>Fungi</taxon>
        <taxon>Dikarya</taxon>
        <taxon>Basidiomycota</taxon>
        <taxon>Agaricomycotina</taxon>
        <taxon>Agaricomycetes</taxon>
        <taxon>Polyporales</taxon>
        <taxon>Phanerochaetaceae</taxon>
        <taxon>Phlebiopsis</taxon>
    </lineage>
</organism>
<proteinExistence type="predicted"/>